<sequence>KPFSISDLKVNGTDVMEILKIKPGPKVGEVLNKLFQEVLEDASKNNREYLMGRIKVI</sequence>
<dbReference type="GO" id="GO:0008033">
    <property type="term" value="P:tRNA processing"/>
    <property type="evidence" value="ECO:0007669"/>
    <property type="project" value="UniProtKB-KW"/>
</dbReference>
<evidence type="ECO:0000256" key="1">
    <source>
        <dbReference type="ARBA" id="ARBA00022694"/>
    </source>
</evidence>
<dbReference type="SUPFAM" id="SSF81891">
    <property type="entry name" value="Poly A polymerase C-terminal region-like"/>
    <property type="match status" value="1"/>
</dbReference>
<dbReference type="Pfam" id="PF13735">
    <property type="entry name" value="tRNA_NucTran2_2"/>
    <property type="match status" value="1"/>
</dbReference>
<keyword evidence="2" id="KW-0548">Nucleotidyltransferase</keyword>
<feature type="domain" description="CCA-adding enzyme C-terminal" evidence="6">
    <location>
        <begin position="5"/>
        <end position="51"/>
    </location>
</feature>
<dbReference type="Proteomes" id="UP000034448">
    <property type="component" value="Unassembled WGS sequence"/>
</dbReference>
<dbReference type="GO" id="GO:0003723">
    <property type="term" value="F:RNA binding"/>
    <property type="evidence" value="ECO:0007669"/>
    <property type="project" value="UniProtKB-KW"/>
</dbReference>
<name>A0A0G0HSZ2_9BACT</name>
<keyword evidence="5" id="KW-0694">RNA-binding</keyword>
<evidence type="ECO:0000313" key="8">
    <source>
        <dbReference type="Proteomes" id="UP000034448"/>
    </source>
</evidence>
<protein>
    <recommendedName>
        <fullName evidence="6">CCA-adding enzyme C-terminal domain-containing protein</fullName>
    </recommendedName>
</protein>
<evidence type="ECO:0000256" key="5">
    <source>
        <dbReference type="ARBA" id="ARBA00022884"/>
    </source>
</evidence>
<dbReference type="Gene3D" id="1.10.246.80">
    <property type="match status" value="1"/>
</dbReference>
<reference evidence="7 8" key="1">
    <citation type="journal article" date="2015" name="Nature">
        <title>rRNA introns, odd ribosomes, and small enigmatic genomes across a large radiation of phyla.</title>
        <authorList>
            <person name="Brown C.T."/>
            <person name="Hug L.A."/>
            <person name="Thomas B.C."/>
            <person name="Sharon I."/>
            <person name="Castelle C.J."/>
            <person name="Singh A."/>
            <person name="Wilkins M.J."/>
            <person name="Williams K.H."/>
            <person name="Banfield J.F."/>
        </authorList>
    </citation>
    <scope>NUCLEOTIDE SEQUENCE [LARGE SCALE GENOMIC DNA]</scope>
</reference>
<feature type="non-terminal residue" evidence="7">
    <location>
        <position position="1"/>
    </location>
</feature>
<evidence type="ECO:0000313" key="7">
    <source>
        <dbReference type="EMBL" id="KKQ15129.1"/>
    </source>
</evidence>
<proteinExistence type="predicted"/>
<gene>
    <name evidence="7" type="ORF">US28_C0022G0001</name>
</gene>
<dbReference type="GO" id="GO:0016779">
    <property type="term" value="F:nucleotidyltransferase activity"/>
    <property type="evidence" value="ECO:0007669"/>
    <property type="project" value="UniProtKB-KW"/>
</dbReference>
<evidence type="ECO:0000256" key="4">
    <source>
        <dbReference type="ARBA" id="ARBA00022842"/>
    </source>
</evidence>
<evidence type="ECO:0000259" key="6">
    <source>
        <dbReference type="Pfam" id="PF13735"/>
    </source>
</evidence>
<accession>A0A0G0HSZ2</accession>
<comment type="caution">
    <text evidence="7">The sequence shown here is derived from an EMBL/GenBank/DDBJ whole genome shotgun (WGS) entry which is preliminary data.</text>
</comment>
<keyword evidence="2" id="KW-0808">Transferase</keyword>
<dbReference type="EMBL" id="LBSJ01000022">
    <property type="protein sequence ID" value="KKQ15129.1"/>
    <property type="molecule type" value="Genomic_DNA"/>
</dbReference>
<evidence type="ECO:0000256" key="2">
    <source>
        <dbReference type="ARBA" id="ARBA00022695"/>
    </source>
</evidence>
<keyword evidence="1" id="KW-0819">tRNA processing</keyword>
<organism evidence="7 8">
    <name type="scientific">Candidatus Daviesbacteria bacterium GW2011_GWA1_36_8</name>
    <dbReference type="NCBI Taxonomy" id="1618417"/>
    <lineage>
        <taxon>Bacteria</taxon>
        <taxon>Candidatus Daviesiibacteriota</taxon>
    </lineage>
</organism>
<keyword evidence="3" id="KW-0479">Metal-binding</keyword>
<dbReference type="AlphaFoldDB" id="A0A0G0HSZ2"/>
<dbReference type="InterPro" id="IPR032810">
    <property type="entry name" value="CCA-adding_enz_C"/>
</dbReference>
<keyword evidence="4" id="KW-0460">Magnesium</keyword>
<evidence type="ECO:0000256" key="3">
    <source>
        <dbReference type="ARBA" id="ARBA00022723"/>
    </source>
</evidence>
<dbReference type="GO" id="GO:0046872">
    <property type="term" value="F:metal ion binding"/>
    <property type="evidence" value="ECO:0007669"/>
    <property type="project" value="UniProtKB-KW"/>
</dbReference>